<evidence type="ECO:0000256" key="1">
    <source>
        <dbReference type="SAM" id="Coils"/>
    </source>
</evidence>
<dbReference type="Proteomes" id="UP000030161">
    <property type="component" value="Unassembled WGS sequence"/>
</dbReference>
<dbReference type="SMR" id="A0AB34PLI8"/>
<gene>
    <name evidence="2" type="ORF">MG3_05519</name>
</gene>
<dbReference type="EMBL" id="AJIX01000042">
    <property type="protein sequence ID" value="KGR04392.1"/>
    <property type="molecule type" value="Genomic_DNA"/>
</dbReference>
<feature type="coiled-coil region" evidence="1">
    <location>
        <begin position="152"/>
        <end position="183"/>
    </location>
</feature>
<evidence type="ECO:0000313" key="3">
    <source>
        <dbReference type="Proteomes" id="UP000030161"/>
    </source>
</evidence>
<dbReference type="AlphaFoldDB" id="A0AB34PLI8"/>
<reference evidence="2 3" key="1">
    <citation type="submission" date="2013-12" db="EMBL/GenBank/DDBJ databases">
        <title>The Genome Sequence of Candida albicans P78048.</title>
        <authorList>
            <consortium name="The Broad Institute Genome Sequencing Platform"/>
            <consortium name="The Broad Institute Genome Sequencing Center for Infectious Disease"/>
            <person name="Cuomo C."/>
            <person name="Bennett R."/>
            <person name="Hirakawa M."/>
            <person name="Noverr M."/>
            <person name="Mitchell A."/>
            <person name="Young S.K."/>
            <person name="Zeng Q."/>
            <person name="Gargeya S."/>
            <person name="Fitzgerald M."/>
            <person name="Abouelleil A."/>
            <person name="Alvarado L."/>
            <person name="Berlin A.M."/>
            <person name="Chapman S.B."/>
            <person name="Dewar J."/>
            <person name="Goldberg J."/>
            <person name="Griggs A."/>
            <person name="Gujja S."/>
            <person name="Hansen M."/>
            <person name="Howarth C."/>
            <person name="Imamovic A."/>
            <person name="Larimer J."/>
            <person name="McCowan C."/>
            <person name="Murphy C."/>
            <person name="Pearson M."/>
            <person name="Priest M."/>
            <person name="Roberts A."/>
            <person name="Saif S."/>
            <person name="Shea T."/>
            <person name="Sykes S."/>
            <person name="Wortman J."/>
            <person name="Nusbaum C."/>
            <person name="Birren B."/>
        </authorList>
    </citation>
    <scope>NUCLEOTIDE SEQUENCE [LARGE SCALE GENOMIC DNA]</scope>
    <source>
        <strain evidence="2 3">P78048</strain>
    </source>
</reference>
<comment type="caution">
    <text evidence="2">The sequence shown here is derived from an EMBL/GenBank/DDBJ whole genome shotgun (WGS) entry which is preliminary data.</text>
</comment>
<keyword evidence="1" id="KW-0175">Coiled coil</keyword>
<organism evidence="2 3">
    <name type="scientific">Candida albicans P78048</name>
    <dbReference type="NCBI Taxonomy" id="1094989"/>
    <lineage>
        <taxon>Eukaryota</taxon>
        <taxon>Fungi</taxon>
        <taxon>Dikarya</taxon>
        <taxon>Ascomycota</taxon>
        <taxon>Saccharomycotina</taxon>
        <taxon>Pichiomycetes</taxon>
        <taxon>Debaryomycetaceae</taxon>
        <taxon>Candida/Lodderomyces clade</taxon>
        <taxon>Candida</taxon>
    </lineage>
</organism>
<dbReference type="Gene3D" id="1.20.120.20">
    <property type="entry name" value="Apolipoprotein"/>
    <property type="match status" value="1"/>
</dbReference>
<name>A0AB34PLI8_CANAX</name>
<protein>
    <submittedName>
        <fullName evidence="2">Cell surface protein</fullName>
    </submittedName>
</protein>
<sequence>MSAGKYLLGTAALVGGVYYYDQYVQPILPRQQHQELAYQTQRVENKGSELNNKLTKKIEEGKKFVNEKTESVTKQVKNSDVYQKLQSNTEDYKKHVEDAVDNDKNVFVVGIQKYIDFVNQLGEGKVQTGTTQYSTVSPNVEVKEKSIFGNWFDKSDNKVDQLKNDADKKINEAKDKAESTKSDFFNWNSKKADELDKKANEAINWTNKQIDYASAEWHKHYEQAKGDWNKALDDLSKQWNDSKKQLNGRFDTEKDRAIKGVEDAKSNFEKLSNDLANDASKNQKLKDAQDHFGKSLENLKLFGDDVYNDFAKRFDDLFNRK</sequence>
<evidence type="ECO:0000313" key="2">
    <source>
        <dbReference type="EMBL" id="KGR04392.1"/>
    </source>
</evidence>
<proteinExistence type="predicted"/>
<accession>A0AB34PLI8</accession>